<dbReference type="Proteomes" id="UP000468327">
    <property type="component" value="Unassembled WGS sequence"/>
</dbReference>
<feature type="compositionally biased region" description="Basic and acidic residues" evidence="1">
    <location>
        <begin position="137"/>
        <end position="148"/>
    </location>
</feature>
<dbReference type="RefSeq" id="WP_157007585.1">
    <property type="nucleotide sequence ID" value="NZ_WPOC01000026.1"/>
</dbReference>
<evidence type="ECO:0008006" key="4">
    <source>
        <dbReference type="Google" id="ProtNLM"/>
    </source>
</evidence>
<comment type="caution">
    <text evidence="2">The sequence shown here is derived from an EMBL/GenBank/DDBJ whole genome shotgun (WGS) entry which is preliminary data.</text>
</comment>
<sequence>MDDLGDDSVQAAARASRETFEMWQRVSRRDARRGAVEMADGLRRGLESPEGEVRAIDPGEARAARGGGEGAQGWRRVTMDPRDREGIESRLAAAGVEMELYERWDGDVDVLFRAPDEEAVKSALAGIISEEALRDERQAARDPLEKQVAEAVAAEESREAGRTASKSREMSQGIER</sequence>
<protein>
    <recommendedName>
        <fullName evidence="4">DUF3801 domain-containing protein</fullName>
    </recommendedName>
</protein>
<evidence type="ECO:0000313" key="3">
    <source>
        <dbReference type="Proteomes" id="UP000468327"/>
    </source>
</evidence>
<evidence type="ECO:0000256" key="1">
    <source>
        <dbReference type="SAM" id="MobiDB-lite"/>
    </source>
</evidence>
<dbReference type="AlphaFoldDB" id="A0A6N8IK21"/>
<evidence type="ECO:0000313" key="2">
    <source>
        <dbReference type="EMBL" id="MVN16244.1"/>
    </source>
</evidence>
<feature type="compositionally biased region" description="Basic and acidic residues" evidence="1">
    <location>
        <begin position="155"/>
        <end position="176"/>
    </location>
</feature>
<feature type="region of interest" description="Disordered" evidence="1">
    <location>
        <begin position="137"/>
        <end position="176"/>
    </location>
</feature>
<accession>A0A6N8IK21</accession>
<keyword evidence="3" id="KW-1185">Reference proteome</keyword>
<gene>
    <name evidence="2" type="ORF">GO738_13000</name>
</gene>
<dbReference type="EMBL" id="WPOC01000026">
    <property type="protein sequence ID" value="MVN16244.1"/>
    <property type="molecule type" value="Genomic_DNA"/>
</dbReference>
<feature type="region of interest" description="Disordered" evidence="1">
    <location>
        <begin position="40"/>
        <end position="81"/>
    </location>
</feature>
<proteinExistence type="predicted"/>
<name>A0A6N8IK21_9ACTN</name>
<reference evidence="2 3" key="1">
    <citation type="submission" date="2019-11" db="EMBL/GenBank/DDBJ databases">
        <title>Whole genome shotgun sequencing (WGS) data from Adlercreutzia equolifaciens ResAG-91, Eggerthella lenta MRI-F36, MRI-F37, MRI-F40, ResAG-49, ResAG-88, ResAG-121, ResAG-145, and Gordonibacter sp. ResAG-5, ResAG-26, ResAG-43, ResAG-50, ResAG-59.</title>
        <authorList>
            <person name="Stoll D.A."/>
            <person name="Danylec N."/>
            <person name="Franz C.M.A.P."/>
            <person name="Huch M."/>
        </authorList>
    </citation>
    <scope>NUCLEOTIDE SEQUENCE [LARGE SCALE GENOMIC DNA]</scope>
    <source>
        <strain evidence="2 3">ResAG-59</strain>
    </source>
</reference>
<organism evidence="2 3">
    <name type="scientific">Gordonibacter urolithinfaciens</name>
    <dbReference type="NCBI Taxonomy" id="1335613"/>
    <lineage>
        <taxon>Bacteria</taxon>
        <taxon>Bacillati</taxon>
        <taxon>Actinomycetota</taxon>
        <taxon>Coriobacteriia</taxon>
        <taxon>Eggerthellales</taxon>
        <taxon>Eggerthellaceae</taxon>
        <taxon>Gordonibacter</taxon>
    </lineage>
</organism>
<feature type="compositionally biased region" description="Basic and acidic residues" evidence="1">
    <location>
        <begin position="40"/>
        <end position="63"/>
    </location>
</feature>